<reference evidence="5" key="2">
    <citation type="submission" date="2020-09" db="EMBL/GenBank/DDBJ databases">
        <authorList>
            <person name="Sun Q."/>
            <person name="Ohkuma M."/>
        </authorList>
    </citation>
    <scope>NUCLEOTIDE SEQUENCE</scope>
    <source>
        <strain evidence="5">JCM 4490</strain>
    </source>
</reference>
<evidence type="ECO:0000256" key="3">
    <source>
        <dbReference type="SAM" id="MobiDB-lite"/>
    </source>
</evidence>
<dbReference type="Gene3D" id="2.60.40.2020">
    <property type="match status" value="1"/>
</dbReference>
<dbReference type="EMBL" id="BMUE01000011">
    <property type="protein sequence ID" value="GGW66754.1"/>
    <property type="molecule type" value="Genomic_DNA"/>
</dbReference>
<comment type="caution">
    <text evidence="5">The sequence shown here is derived from an EMBL/GenBank/DDBJ whole genome shotgun (WGS) entry which is preliminary data.</text>
</comment>
<keyword evidence="2" id="KW-0789">Thiol protease inhibitor</keyword>
<dbReference type="InterPro" id="IPR018990">
    <property type="entry name" value="Prot_inh_I42_chagasin"/>
</dbReference>
<gene>
    <name evidence="5" type="ORF">GCM10010503_50020</name>
</gene>
<dbReference type="InterPro" id="IPR036331">
    <property type="entry name" value="Chagasin-like_sf"/>
</dbReference>
<dbReference type="Proteomes" id="UP000620224">
    <property type="component" value="Unassembled WGS sequence"/>
</dbReference>
<keyword evidence="6" id="KW-1185">Reference proteome</keyword>
<evidence type="ECO:0000259" key="4">
    <source>
        <dbReference type="Pfam" id="PF09394"/>
    </source>
</evidence>
<evidence type="ECO:0000313" key="5">
    <source>
        <dbReference type="EMBL" id="GGW66754.1"/>
    </source>
</evidence>
<keyword evidence="1" id="KW-0646">Protease inhibitor</keyword>
<accession>A0A918MSN3</accession>
<dbReference type="RefSeq" id="WP_190017572.1">
    <property type="nucleotide sequence ID" value="NZ_BMUE01000011.1"/>
</dbReference>
<feature type="region of interest" description="Disordered" evidence="3">
    <location>
        <begin position="125"/>
        <end position="157"/>
    </location>
</feature>
<evidence type="ECO:0000256" key="2">
    <source>
        <dbReference type="ARBA" id="ARBA00022704"/>
    </source>
</evidence>
<protein>
    <recommendedName>
        <fullName evidence="4">Proteinase inhibitor I42 chagasin domain-containing protein</fullName>
    </recommendedName>
</protein>
<name>A0A918MSN3_9ACTN</name>
<dbReference type="AlphaFoldDB" id="A0A918MSN3"/>
<dbReference type="Pfam" id="PF09394">
    <property type="entry name" value="Inhibitor_I42"/>
    <property type="match status" value="1"/>
</dbReference>
<sequence>MNVTGRAPLIGAASLACLLALSGCGESGGDSPAEYGFKDRAVTVGQGERFSLTVPASPSLGRHWYLTEPRPDATVLKYRGKRADYGDGGKNVDGGPGGTQSFRFTALAKGRATVRLLYCPVNTCQGPDDTAPSTPPDGMPSPSTTASPSPYPTATGTPDTHAAFYVFTITVR</sequence>
<dbReference type="GO" id="GO:0004869">
    <property type="term" value="F:cysteine-type endopeptidase inhibitor activity"/>
    <property type="evidence" value="ECO:0007669"/>
    <property type="project" value="UniProtKB-KW"/>
</dbReference>
<evidence type="ECO:0000313" key="6">
    <source>
        <dbReference type="Proteomes" id="UP000620224"/>
    </source>
</evidence>
<proteinExistence type="predicted"/>
<reference evidence="5" key="1">
    <citation type="journal article" date="2014" name="Int. J. Syst. Evol. Microbiol.">
        <title>Complete genome sequence of Corynebacterium casei LMG S-19264T (=DSM 44701T), isolated from a smear-ripened cheese.</title>
        <authorList>
            <consortium name="US DOE Joint Genome Institute (JGI-PGF)"/>
            <person name="Walter F."/>
            <person name="Albersmeier A."/>
            <person name="Kalinowski J."/>
            <person name="Ruckert C."/>
        </authorList>
    </citation>
    <scope>NUCLEOTIDE SEQUENCE</scope>
    <source>
        <strain evidence="5">JCM 4490</strain>
    </source>
</reference>
<dbReference type="PROSITE" id="PS51257">
    <property type="entry name" value="PROKAR_LIPOPROTEIN"/>
    <property type="match status" value="1"/>
</dbReference>
<dbReference type="SUPFAM" id="SSF141066">
    <property type="entry name" value="ICP-like"/>
    <property type="match status" value="1"/>
</dbReference>
<feature type="compositionally biased region" description="Low complexity" evidence="3">
    <location>
        <begin position="140"/>
        <end position="157"/>
    </location>
</feature>
<organism evidence="5 6">
    <name type="scientific">Streptomyces lucensis JCM 4490</name>
    <dbReference type="NCBI Taxonomy" id="1306176"/>
    <lineage>
        <taxon>Bacteria</taxon>
        <taxon>Bacillati</taxon>
        <taxon>Actinomycetota</taxon>
        <taxon>Actinomycetes</taxon>
        <taxon>Kitasatosporales</taxon>
        <taxon>Streptomycetaceae</taxon>
        <taxon>Streptomyces</taxon>
    </lineage>
</organism>
<evidence type="ECO:0000256" key="1">
    <source>
        <dbReference type="ARBA" id="ARBA00022690"/>
    </source>
</evidence>
<feature type="domain" description="Proteinase inhibitor I42 chagasin" evidence="4">
    <location>
        <begin position="44"/>
        <end position="119"/>
    </location>
</feature>